<gene>
    <name evidence="9" type="primary">rnc</name>
    <name evidence="12" type="ORF">CRV08_03365</name>
</gene>
<comment type="function">
    <text evidence="9">Digests double-stranded RNA. Involved in the processing of primary rRNA transcript to yield the immediate precursors to the large and small rRNAs (23S and 16S). Processes some mRNAs, and tRNAs when they are encoded in the rRNA operon. Processes pre-crRNA and tracrRNA of type II CRISPR loci if present in the organism.</text>
</comment>
<dbReference type="EC" id="3.1.26.3" evidence="9"/>
<evidence type="ECO:0000256" key="2">
    <source>
        <dbReference type="ARBA" id="ARBA00010183"/>
    </source>
</evidence>
<keyword evidence="5 9" id="KW-0540">Nuclease</keyword>
<evidence type="ECO:0000256" key="3">
    <source>
        <dbReference type="ARBA" id="ARBA00022552"/>
    </source>
</evidence>
<comment type="caution">
    <text evidence="12">The sequence shown here is derived from an EMBL/GenBank/DDBJ whole genome shotgun (WGS) entry which is preliminary data.</text>
</comment>
<dbReference type="PANTHER" id="PTHR11207:SF0">
    <property type="entry name" value="RIBONUCLEASE 3"/>
    <property type="match status" value="1"/>
</dbReference>
<comment type="cofactor">
    <cofactor evidence="9">
        <name>Mg(2+)</name>
        <dbReference type="ChEBI" id="CHEBI:18420"/>
    </cofactor>
</comment>
<keyword evidence="6 9" id="KW-0255">Endonuclease</keyword>
<dbReference type="HAMAP" id="MF_00104">
    <property type="entry name" value="RNase_III"/>
    <property type="match status" value="1"/>
</dbReference>
<dbReference type="Proteomes" id="UP000290172">
    <property type="component" value="Unassembled WGS sequence"/>
</dbReference>
<dbReference type="Gene3D" id="3.30.160.20">
    <property type="match status" value="1"/>
</dbReference>
<dbReference type="CDD" id="cd10845">
    <property type="entry name" value="DSRM_RNAse_III_family"/>
    <property type="match status" value="1"/>
</dbReference>
<keyword evidence="3 9" id="KW-0698">rRNA processing</keyword>
<feature type="active site" evidence="9">
    <location>
        <position position="116"/>
    </location>
</feature>
<dbReference type="InterPro" id="IPR014720">
    <property type="entry name" value="dsRBD_dom"/>
</dbReference>
<evidence type="ECO:0000259" key="10">
    <source>
        <dbReference type="PROSITE" id="PS50137"/>
    </source>
</evidence>
<dbReference type="GO" id="GO:0019843">
    <property type="term" value="F:rRNA binding"/>
    <property type="evidence" value="ECO:0007669"/>
    <property type="project" value="UniProtKB-KW"/>
</dbReference>
<comment type="subcellular location">
    <subcellularLocation>
        <location evidence="9">Cytoplasm</location>
    </subcellularLocation>
</comment>
<evidence type="ECO:0000256" key="4">
    <source>
        <dbReference type="ARBA" id="ARBA00022664"/>
    </source>
</evidence>
<protein>
    <recommendedName>
        <fullName evidence="9">Ribonuclease 3</fullName>
        <ecNumber evidence="9">3.1.26.3</ecNumber>
    </recommendedName>
    <alternativeName>
        <fullName evidence="9">Ribonuclease III</fullName>
        <shortName evidence="9">RNase III</shortName>
    </alternativeName>
</protein>
<organism evidence="12 13">
    <name type="scientific">Halarcobacter ebronensis</name>
    <dbReference type="NCBI Taxonomy" id="1462615"/>
    <lineage>
        <taxon>Bacteria</taxon>
        <taxon>Pseudomonadati</taxon>
        <taxon>Campylobacterota</taxon>
        <taxon>Epsilonproteobacteria</taxon>
        <taxon>Campylobacterales</taxon>
        <taxon>Arcobacteraceae</taxon>
        <taxon>Halarcobacter</taxon>
    </lineage>
</organism>
<feature type="binding site" evidence="9">
    <location>
        <position position="40"/>
    </location>
    <ligand>
        <name>Mg(2+)</name>
        <dbReference type="ChEBI" id="CHEBI:18420"/>
    </ligand>
</feature>
<dbReference type="AlphaFoldDB" id="A0A4V1LRX9"/>
<dbReference type="Gene3D" id="1.10.1520.10">
    <property type="entry name" value="Ribonuclease III domain"/>
    <property type="match status" value="1"/>
</dbReference>
<evidence type="ECO:0000256" key="7">
    <source>
        <dbReference type="ARBA" id="ARBA00022801"/>
    </source>
</evidence>
<keyword evidence="9" id="KW-0479">Metal-binding</keyword>
<dbReference type="GO" id="GO:0004525">
    <property type="term" value="F:ribonuclease III activity"/>
    <property type="evidence" value="ECO:0007669"/>
    <property type="project" value="UniProtKB-UniRule"/>
</dbReference>
<dbReference type="Pfam" id="PF14622">
    <property type="entry name" value="Ribonucleas_3_3"/>
    <property type="match status" value="1"/>
</dbReference>
<keyword evidence="9" id="KW-0699">rRNA-binding</keyword>
<keyword evidence="4 9" id="KW-0507">mRNA processing</keyword>
<dbReference type="InterPro" id="IPR011907">
    <property type="entry name" value="RNase_III"/>
</dbReference>
<dbReference type="Pfam" id="PF00035">
    <property type="entry name" value="dsrm"/>
    <property type="match status" value="1"/>
</dbReference>
<dbReference type="GO" id="GO:0046872">
    <property type="term" value="F:metal ion binding"/>
    <property type="evidence" value="ECO:0007669"/>
    <property type="project" value="UniProtKB-KW"/>
</dbReference>
<dbReference type="GO" id="GO:0006364">
    <property type="term" value="P:rRNA processing"/>
    <property type="evidence" value="ECO:0007669"/>
    <property type="project" value="UniProtKB-UniRule"/>
</dbReference>
<evidence type="ECO:0000256" key="1">
    <source>
        <dbReference type="ARBA" id="ARBA00000109"/>
    </source>
</evidence>
<dbReference type="PROSITE" id="PS50142">
    <property type="entry name" value="RNASE_3_2"/>
    <property type="match status" value="1"/>
</dbReference>
<feature type="domain" description="RNase III" evidence="11">
    <location>
        <begin position="4"/>
        <end position="127"/>
    </location>
</feature>
<evidence type="ECO:0000256" key="5">
    <source>
        <dbReference type="ARBA" id="ARBA00022722"/>
    </source>
</evidence>
<evidence type="ECO:0000256" key="6">
    <source>
        <dbReference type="ARBA" id="ARBA00022759"/>
    </source>
</evidence>
<dbReference type="SMART" id="SM00358">
    <property type="entry name" value="DSRM"/>
    <property type="match status" value="1"/>
</dbReference>
<dbReference type="InterPro" id="IPR036389">
    <property type="entry name" value="RNase_III_sf"/>
</dbReference>
<proteinExistence type="inferred from homology"/>
<dbReference type="FunFam" id="1.10.1520.10:FF:000001">
    <property type="entry name" value="Ribonuclease 3"/>
    <property type="match status" value="1"/>
</dbReference>
<evidence type="ECO:0000313" key="13">
    <source>
        <dbReference type="Proteomes" id="UP000290172"/>
    </source>
</evidence>
<keyword evidence="8 9" id="KW-0694">RNA-binding</keyword>
<evidence type="ECO:0000256" key="9">
    <source>
        <dbReference type="HAMAP-Rule" id="MF_00104"/>
    </source>
</evidence>
<comment type="similarity">
    <text evidence="2">Belongs to the ribonuclease III family.</text>
</comment>
<comment type="catalytic activity">
    <reaction evidence="1 9">
        <text>Endonucleolytic cleavage to 5'-phosphomonoester.</text>
        <dbReference type="EC" id="3.1.26.3"/>
    </reaction>
</comment>
<feature type="active site" evidence="9">
    <location>
        <position position="44"/>
    </location>
</feature>
<feature type="binding site" evidence="9">
    <location>
        <position position="116"/>
    </location>
    <ligand>
        <name>Mg(2+)</name>
        <dbReference type="ChEBI" id="CHEBI:18420"/>
    </ligand>
</feature>
<dbReference type="NCBIfam" id="TIGR02191">
    <property type="entry name" value="RNaseIII"/>
    <property type="match status" value="1"/>
</dbReference>
<dbReference type="SUPFAM" id="SSF54768">
    <property type="entry name" value="dsRNA-binding domain-like"/>
    <property type="match status" value="1"/>
</dbReference>
<keyword evidence="9" id="KW-0963">Cytoplasm</keyword>
<keyword evidence="7 9" id="KW-0378">Hydrolase</keyword>
<dbReference type="PROSITE" id="PS50137">
    <property type="entry name" value="DS_RBD"/>
    <property type="match status" value="1"/>
</dbReference>
<evidence type="ECO:0000256" key="8">
    <source>
        <dbReference type="ARBA" id="ARBA00022884"/>
    </source>
</evidence>
<dbReference type="GO" id="GO:0006397">
    <property type="term" value="P:mRNA processing"/>
    <property type="evidence" value="ECO:0007669"/>
    <property type="project" value="UniProtKB-UniRule"/>
</dbReference>
<comment type="subunit">
    <text evidence="9">Homodimer.</text>
</comment>
<name>A0A4V1LRX9_9BACT</name>
<sequence length="227" mass="25701">MTDYTQLEKCLDYQFKNKDLIIEALTHKSYKKPYNNERLEFLGDAVLNLIVGEYLYKKFPNSNEGDLSKIRASLVNETGFTKLAKEIKLGEYIFISNAEERNKGRSKASILSDAFEAIMGAIYLESGLETLKPIILQLLENSYDKINLDVLFSDYKTALQEITQAEFGSIPEYKIEGSYGPDHKKEFEVSIWIDGKTYGKAIGKSKKLAQQAVAKIAIDILKGKTDE</sequence>
<dbReference type="SUPFAM" id="SSF69065">
    <property type="entry name" value="RNase III domain-like"/>
    <property type="match status" value="1"/>
</dbReference>
<evidence type="ECO:0000259" key="11">
    <source>
        <dbReference type="PROSITE" id="PS50142"/>
    </source>
</evidence>
<dbReference type="PROSITE" id="PS00517">
    <property type="entry name" value="RNASE_3_1"/>
    <property type="match status" value="1"/>
</dbReference>
<dbReference type="GO" id="GO:0003725">
    <property type="term" value="F:double-stranded RNA binding"/>
    <property type="evidence" value="ECO:0007669"/>
    <property type="project" value="TreeGrafter"/>
</dbReference>
<reference evidence="12 13" key="1">
    <citation type="submission" date="2017-10" db="EMBL/GenBank/DDBJ databases">
        <title>Genomics of the genus Arcobacter.</title>
        <authorList>
            <person name="Perez-Cataluna A."/>
            <person name="Figueras M.J."/>
        </authorList>
    </citation>
    <scope>NUCLEOTIDE SEQUENCE [LARGE SCALE GENOMIC DNA]</scope>
    <source>
        <strain evidence="12 13">CECT 8993</strain>
    </source>
</reference>
<accession>A0A4V1LRX9</accession>
<dbReference type="InterPro" id="IPR000999">
    <property type="entry name" value="RNase_III_dom"/>
</dbReference>
<dbReference type="PANTHER" id="PTHR11207">
    <property type="entry name" value="RIBONUCLEASE III"/>
    <property type="match status" value="1"/>
</dbReference>
<feature type="domain" description="DRBM" evidence="10">
    <location>
        <begin position="154"/>
        <end position="223"/>
    </location>
</feature>
<feature type="binding site" evidence="9">
    <location>
        <position position="113"/>
    </location>
    <ligand>
        <name>Mg(2+)</name>
        <dbReference type="ChEBI" id="CHEBI:18420"/>
    </ligand>
</feature>
<keyword evidence="9" id="KW-0819">tRNA processing</keyword>
<dbReference type="GO" id="GO:0008033">
    <property type="term" value="P:tRNA processing"/>
    <property type="evidence" value="ECO:0007669"/>
    <property type="project" value="UniProtKB-KW"/>
</dbReference>
<dbReference type="SMART" id="SM00535">
    <property type="entry name" value="RIBOc"/>
    <property type="match status" value="1"/>
</dbReference>
<evidence type="ECO:0000313" key="12">
    <source>
        <dbReference type="EMBL" id="RXJ69758.1"/>
    </source>
</evidence>
<dbReference type="EMBL" id="PDKJ01000002">
    <property type="protein sequence ID" value="RXJ69758.1"/>
    <property type="molecule type" value="Genomic_DNA"/>
</dbReference>
<dbReference type="CDD" id="cd00593">
    <property type="entry name" value="RIBOc"/>
    <property type="match status" value="1"/>
</dbReference>
<dbReference type="GO" id="GO:0010468">
    <property type="term" value="P:regulation of gene expression"/>
    <property type="evidence" value="ECO:0007669"/>
    <property type="project" value="TreeGrafter"/>
</dbReference>
<dbReference type="RefSeq" id="WP_128979062.1">
    <property type="nucleotide sequence ID" value="NZ_PDKJ01000002.1"/>
</dbReference>
<dbReference type="GO" id="GO:0005737">
    <property type="term" value="C:cytoplasm"/>
    <property type="evidence" value="ECO:0007669"/>
    <property type="project" value="UniProtKB-SubCell"/>
</dbReference>
<keyword evidence="9" id="KW-0460">Magnesium</keyword>